<gene>
    <name evidence="2" type="ORF">COHA_003433</name>
</gene>
<protein>
    <submittedName>
        <fullName evidence="2">Uncharacterized protein</fullName>
    </submittedName>
</protein>
<name>A0AAD5DYT5_9CHLO</name>
<evidence type="ECO:0000313" key="3">
    <source>
        <dbReference type="Proteomes" id="UP001205105"/>
    </source>
</evidence>
<feature type="region of interest" description="Disordered" evidence="1">
    <location>
        <begin position="1"/>
        <end position="29"/>
    </location>
</feature>
<evidence type="ECO:0000256" key="1">
    <source>
        <dbReference type="SAM" id="MobiDB-lite"/>
    </source>
</evidence>
<evidence type="ECO:0000313" key="2">
    <source>
        <dbReference type="EMBL" id="KAI7842924.1"/>
    </source>
</evidence>
<dbReference type="AlphaFoldDB" id="A0AAD5DYT5"/>
<dbReference type="Proteomes" id="UP001205105">
    <property type="component" value="Unassembled WGS sequence"/>
</dbReference>
<accession>A0AAD5DYT5</accession>
<organism evidence="2 3">
    <name type="scientific">Chlorella ohadii</name>
    <dbReference type="NCBI Taxonomy" id="2649997"/>
    <lineage>
        <taxon>Eukaryota</taxon>
        <taxon>Viridiplantae</taxon>
        <taxon>Chlorophyta</taxon>
        <taxon>core chlorophytes</taxon>
        <taxon>Trebouxiophyceae</taxon>
        <taxon>Chlorellales</taxon>
        <taxon>Chlorellaceae</taxon>
        <taxon>Chlorella clade</taxon>
        <taxon>Chlorella</taxon>
    </lineage>
</organism>
<keyword evidence="3" id="KW-1185">Reference proteome</keyword>
<reference evidence="2" key="1">
    <citation type="submission" date="2020-11" db="EMBL/GenBank/DDBJ databases">
        <title>Chlorella ohadii genome sequencing and assembly.</title>
        <authorList>
            <person name="Murik O."/>
            <person name="Treves H."/>
            <person name="Kedem I."/>
            <person name="Shotland Y."/>
            <person name="Kaplan A."/>
        </authorList>
    </citation>
    <scope>NUCLEOTIDE SEQUENCE</scope>
    <source>
        <strain evidence="2">1</strain>
    </source>
</reference>
<sequence>MFGKKKEKEPASQAAAGSSEQPKPCCSGKAAAAADAKQQGGAAAAAAASSQQNEEAAISSFMFGGAVPAGELPMVGICAGEADAIQACMWTLKPAAEGSSSGKKGKTKGQEAEQRFRIIF</sequence>
<comment type="caution">
    <text evidence="2">The sequence shown here is derived from an EMBL/GenBank/DDBJ whole genome shotgun (WGS) entry which is preliminary data.</text>
</comment>
<feature type="compositionally biased region" description="Basic and acidic residues" evidence="1">
    <location>
        <begin position="1"/>
        <end position="10"/>
    </location>
</feature>
<proteinExistence type="predicted"/>
<dbReference type="EMBL" id="JADXDR010000046">
    <property type="protein sequence ID" value="KAI7842924.1"/>
    <property type="molecule type" value="Genomic_DNA"/>
</dbReference>